<name>A0A8W8P2N6_MAGGI</name>
<dbReference type="InterPro" id="IPR050111">
    <property type="entry name" value="C-type_lectin/snaclec_domain"/>
</dbReference>
<dbReference type="InterPro" id="IPR018378">
    <property type="entry name" value="C-type_lectin_CS"/>
</dbReference>
<proteinExistence type="predicted"/>
<evidence type="ECO:0000256" key="1">
    <source>
        <dbReference type="ARBA" id="ARBA00023157"/>
    </source>
</evidence>
<feature type="domain" description="C-type lectin" evidence="2">
    <location>
        <begin position="96"/>
        <end position="221"/>
    </location>
</feature>
<evidence type="ECO:0000313" key="4">
    <source>
        <dbReference type="Proteomes" id="UP000005408"/>
    </source>
</evidence>
<reference evidence="3" key="1">
    <citation type="submission" date="2022-08" db="UniProtKB">
        <authorList>
            <consortium name="EnsemblMetazoa"/>
        </authorList>
    </citation>
    <scope>IDENTIFICATION</scope>
    <source>
        <strain evidence="3">05x7-T-G4-1.051#20</strain>
    </source>
</reference>
<dbReference type="CDD" id="cd00037">
    <property type="entry name" value="CLECT"/>
    <property type="match status" value="1"/>
</dbReference>
<evidence type="ECO:0000313" key="3">
    <source>
        <dbReference type="EnsemblMetazoa" id="G8465.1:cds"/>
    </source>
</evidence>
<keyword evidence="4" id="KW-1185">Reference proteome</keyword>
<protein>
    <recommendedName>
        <fullName evidence="2">C-type lectin domain-containing protein</fullName>
    </recommendedName>
</protein>
<dbReference type="SUPFAM" id="SSF56436">
    <property type="entry name" value="C-type lectin-like"/>
    <property type="match status" value="1"/>
</dbReference>
<keyword evidence="1" id="KW-1015">Disulfide bond</keyword>
<dbReference type="PANTHER" id="PTHR22803">
    <property type="entry name" value="MANNOSE, PHOSPHOLIPASE, LECTIN RECEPTOR RELATED"/>
    <property type="match status" value="1"/>
</dbReference>
<dbReference type="Gene3D" id="3.10.100.10">
    <property type="entry name" value="Mannose-Binding Protein A, subunit A"/>
    <property type="match status" value="1"/>
</dbReference>
<dbReference type="Proteomes" id="UP000005408">
    <property type="component" value="Unassembled WGS sequence"/>
</dbReference>
<dbReference type="EnsemblMetazoa" id="G8465.1">
    <property type="protein sequence ID" value="G8465.1:cds"/>
    <property type="gene ID" value="G8465"/>
</dbReference>
<dbReference type="InterPro" id="IPR001304">
    <property type="entry name" value="C-type_lectin-like"/>
</dbReference>
<organism evidence="3 4">
    <name type="scientific">Magallana gigas</name>
    <name type="common">Pacific oyster</name>
    <name type="synonym">Crassostrea gigas</name>
    <dbReference type="NCBI Taxonomy" id="29159"/>
    <lineage>
        <taxon>Eukaryota</taxon>
        <taxon>Metazoa</taxon>
        <taxon>Spiralia</taxon>
        <taxon>Lophotrochozoa</taxon>
        <taxon>Mollusca</taxon>
        <taxon>Bivalvia</taxon>
        <taxon>Autobranchia</taxon>
        <taxon>Pteriomorphia</taxon>
        <taxon>Ostreida</taxon>
        <taxon>Ostreoidea</taxon>
        <taxon>Ostreidae</taxon>
        <taxon>Magallana</taxon>
    </lineage>
</organism>
<sequence length="222" mass="25641">MQTVFITSDVIANLYTQQPRYTGKFLTSVNEKEYKAESVLACLAVCGPLRTCFGYQQSTKRCRVFDFCLDRDVTFIEDGWVYYTSPSECDEGWVTYGGHDYMMNTTRVSQPEAMRICQQCGAYLVEINDADENNWIKQTILKDIYCTDKYDCTTWTGGNDIQTEGDFIWGASNTPFSYTNWDSNNPDNSYDLSKPIDCVDMFYDGQWNDRPCDFQASFICER</sequence>
<dbReference type="PROSITE" id="PS00615">
    <property type="entry name" value="C_TYPE_LECTIN_1"/>
    <property type="match status" value="1"/>
</dbReference>
<dbReference type="InterPro" id="IPR016186">
    <property type="entry name" value="C-type_lectin-like/link_sf"/>
</dbReference>
<dbReference type="AlphaFoldDB" id="A0A8W8P2N6"/>
<accession>A0A8W8P2N6</accession>
<dbReference type="Pfam" id="PF00059">
    <property type="entry name" value="Lectin_C"/>
    <property type="match status" value="1"/>
</dbReference>
<dbReference type="SMART" id="SM00034">
    <property type="entry name" value="CLECT"/>
    <property type="match status" value="1"/>
</dbReference>
<dbReference type="PROSITE" id="PS50041">
    <property type="entry name" value="C_TYPE_LECTIN_2"/>
    <property type="match status" value="1"/>
</dbReference>
<dbReference type="InterPro" id="IPR016187">
    <property type="entry name" value="CTDL_fold"/>
</dbReference>
<evidence type="ECO:0000259" key="2">
    <source>
        <dbReference type="PROSITE" id="PS50041"/>
    </source>
</evidence>